<dbReference type="SUPFAM" id="SSF51735">
    <property type="entry name" value="NAD(P)-binding Rossmann-fold domains"/>
    <property type="match status" value="1"/>
</dbReference>
<name>A0A1I3HAP8_9SPHI</name>
<dbReference type="Proteomes" id="UP000198670">
    <property type="component" value="Unassembled WGS sequence"/>
</dbReference>
<accession>A0A1I3HAP8</accession>
<dbReference type="InterPro" id="IPR036291">
    <property type="entry name" value="NAD(P)-bd_dom_sf"/>
</dbReference>
<dbReference type="Pfam" id="PF01408">
    <property type="entry name" value="GFO_IDH_MocA"/>
    <property type="match status" value="1"/>
</dbReference>
<evidence type="ECO:0000313" key="3">
    <source>
        <dbReference type="EMBL" id="SFI32630.1"/>
    </source>
</evidence>
<dbReference type="PANTHER" id="PTHR43818">
    <property type="entry name" value="BCDNA.GH03377"/>
    <property type="match status" value="1"/>
</dbReference>
<dbReference type="PROSITE" id="PS51318">
    <property type="entry name" value="TAT"/>
    <property type="match status" value="1"/>
</dbReference>
<dbReference type="InterPro" id="IPR000683">
    <property type="entry name" value="Gfo/Idh/MocA-like_OxRdtase_N"/>
</dbReference>
<gene>
    <name evidence="3" type="ORF">SAMN05444682_103281</name>
</gene>
<evidence type="ECO:0000313" key="4">
    <source>
        <dbReference type="Proteomes" id="UP000198670"/>
    </source>
</evidence>
<sequence length="410" mass="46234">MKTMQDYAGFSESRRKFLKMAGAGTAALITPRFLFASSAQSSRKVRVGIIGGRFGLGFYFHEHPNCIVEAVSDLREDRRQALMKTYRCQKSYPSLTTLLKDKKVEAVFIATPAPDHARHVIESLRAGKHVLCAVPAAMTLEECAQIREAVQQTGLTYMMAETSVYRQGAISAKKFFKEGKFGTIFSAAAEYNHPGLDVLFFEEGKQTWRHGLPPLLYPTHCTAFLIAVTGARLTHVSGIGWGDDSKALQGNPYNNPFWNETAFFKTDQNIPFRVEVNWKGALMEAERAEWRGDKMSFYYPDGRNNQFTMVKAAEQQGRDDAGFEHTKNITEVYEVPEWWQTDLLPQPLRHNSGHEGSHTFITHEFIDAIVNEREPEVNIYEALAYTAPGIVAHQSALRDGEYMAIPSFDK</sequence>
<organism evidence="3 4">
    <name type="scientific">Parapedobacter indicus</name>
    <dbReference type="NCBI Taxonomy" id="1477437"/>
    <lineage>
        <taxon>Bacteria</taxon>
        <taxon>Pseudomonadati</taxon>
        <taxon>Bacteroidota</taxon>
        <taxon>Sphingobacteriia</taxon>
        <taxon>Sphingobacteriales</taxon>
        <taxon>Sphingobacteriaceae</taxon>
        <taxon>Parapedobacter</taxon>
    </lineage>
</organism>
<dbReference type="GO" id="GO:0016491">
    <property type="term" value="F:oxidoreductase activity"/>
    <property type="evidence" value="ECO:0007669"/>
    <property type="project" value="UniProtKB-KW"/>
</dbReference>
<dbReference type="GO" id="GO:0000166">
    <property type="term" value="F:nucleotide binding"/>
    <property type="evidence" value="ECO:0007669"/>
    <property type="project" value="InterPro"/>
</dbReference>
<dbReference type="STRING" id="1477437.SAMN05444682_103281"/>
<dbReference type="Gene3D" id="3.40.50.720">
    <property type="entry name" value="NAD(P)-binding Rossmann-like Domain"/>
    <property type="match status" value="1"/>
</dbReference>
<dbReference type="InterPro" id="IPR050463">
    <property type="entry name" value="Gfo/Idh/MocA_oxidrdct_glycsds"/>
</dbReference>
<dbReference type="NCBIfam" id="TIGR01409">
    <property type="entry name" value="TAT_signal_seq"/>
    <property type="match status" value="1"/>
</dbReference>
<reference evidence="3 4" key="1">
    <citation type="submission" date="2016-10" db="EMBL/GenBank/DDBJ databases">
        <authorList>
            <person name="de Groot N.N."/>
        </authorList>
    </citation>
    <scope>NUCLEOTIDE SEQUENCE [LARGE SCALE GENOMIC DNA]</scope>
    <source>
        <strain evidence="3 4">RK1</strain>
    </source>
</reference>
<dbReference type="InterPro" id="IPR019546">
    <property type="entry name" value="TAT_signal_bac_arc"/>
</dbReference>
<dbReference type="EMBL" id="FOQO01000003">
    <property type="protein sequence ID" value="SFI32630.1"/>
    <property type="molecule type" value="Genomic_DNA"/>
</dbReference>
<protein>
    <submittedName>
        <fullName evidence="3">Tat (Twin-arginine translocation) pathway signal sequence</fullName>
    </submittedName>
</protein>
<evidence type="ECO:0000259" key="2">
    <source>
        <dbReference type="Pfam" id="PF01408"/>
    </source>
</evidence>
<evidence type="ECO:0000256" key="1">
    <source>
        <dbReference type="ARBA" id="ARBA00023002"/>
    </source>
</evidence>
<dbReference type="Gene3D" id="3.30.360.10">
    <property type="entry name" value="Dihydrodipicolinate Reductase, domain 2"/>
    <property type="match status" value="1"/>
</dbReference>
<proteinExistence type="predicted"/>
<keyword evidence="1" id="KW-0560">Oxidoreductase</keyword>
<dbReference type="InterPro" id="IPR006311">
    <property type="entry name" value="TAT_signal"/>
</dbReference>
<dbReference type="AlphaFoldDB" id="A0A1I3HAP8"/>
<dbReference type="RefSeq" id="WP_218146514.1">
    <property type="nucleotide sequence ID" value="NZ_FOQO01000003.1"/>
</dbReference>
<keyword evidence="4" id="KW-1185">Reference proteome</keyword>
<feature type="domain" description="Gfo/Idh/MocA-like oxidoreductase N-terminal" evidence="2">
    <location>
        <begin position="45"/>
        <end position="159"/>
    </location>
</feature>
<dbReference type="PANTHER" id="PTHR43818:SF11">
    <property type="entry name" value="BCDNA.GH03377"/>
    <property type="match status" value="1"/>
</dbReference>